<dbReference type="GO" id="GO:0047429">
    <property type="term" value="F:nucleoside triphosphate diphosphatase activity"/>
    <property type="evidence" value="ECO:0007669"/>
    <property type="project" value="UniProtKB-EC"/>
</dbReference>
<evidence type="ECO:0000256" key="1">
    <source>
        <dbReference type="ARBA" id="ARBA00001968"/>
    </source>
</evidence>
<gene>
    <name evidence="5" type="ORF">SAMN04487940_10687</name>
</gene>
<evidence type="ECO:0000256" key="2">
    <source>
        <dbReference type="ARBA" id="ARBA00022801"/>
    </source>
</evidence>
<comment type="similarity">
    <text evidence="4">Belongs to the Maf family.</text>
</comment>
<dbReference type="InterPro" id="IPR003697">
    <property type="entry name" value="Maf-like"/>
</dbReference>
<dbReference type="EMBL" id="FNYY01000006">
    <property type="protein sequence ID" value="SEJ46908.1"/>
    <property type="molecule type" value="Genomic_DNA"/>
</dbReference>
<dbReference type="GeneID" id="80818344"/>
<dbReference type="GO" id="GO:0005737">
    <property type="term" value="C:cytoplasm"/>
    <property type="evidence" value="ECO:0007669"/>
    <property type="project" value="UniProtKB-SubCell"/>
</dbReference>
<comment type="subcellular location">
    <subcellularLocation>
        <location evidence="4">Cytoplasm</location>
    </subcellularLocation>
</comment>
<sequence>MPKPLVLASGSEIRAEMLRRAGLSVAVMPARLDEDSVKQGMLAEDAAPRDIADLLAEMKAAKVAGKRPDALVLGCDQVLDFEGALLSKPESPEAAVAQLSEMSGKRHKLLSACVAFDDGKPVWRHVGVVTLSMRVLSPDYIEDYVARNWPSIRHSVGAYKLEEEGSRLFTTISGDYFTVLGLPLLPLLNWLAIRGEIAT</sequence>
<dbReference type="Pfam" id="PF02545">
    <property type="entry name" value="Maf"/>
    <property type="match status" value="1"/>
</dbReference>
<proteinExistence type="inferred from homology"/>
<dbReference type="PANTHER" id="PTHR43213">
    <property type="entry name" value="BIFUNCTIONAL DTTP/UTP PYROPHOSPHATASE/METHYLTRANSFERASE PROTEIN-RELATED"/>
    <property type="match status" value="1"/>
</dbReference>
<dbReference type="PANTHER" id="PTHR43213:SF5">
    <property type="entry name" value="BIFUNCTIONAL DTTP_UTP PYROPHOSPHATASE_METHYLTRANSFERASE PROTEIN-RELATED"/>
    <property type="match status" value="1"/>
</dbReference>
<evidence type="ECO:0000313" key="5">
    <source>
        <dbReference type="EMBL" id="SEJ46908.1"/>
    </source>
</evidence>
<comment type="caution">
    <text evidence="5">The sequence shown here is derived from an EMBL/GenBank/DDBJ whole genome shotgun (WGS) entry which is preliminary data.</text>
</comment>
<dbReference type="PIRSF" id="PIRSF006305">
    <property type="entry name" value="Maf"/>
    <property type="match status" value="1"/>
</dbReference>
<dbReference type="SUPFAM" id="SSF52972">
    <property type="entry name" value="ITPase-like"/>
    <property type="match status" value="1"/>
</dbReference>
<dbReference type="HAMAP" id="MF_00528">
    <property type="entry name" value="Maf"/>
    <property type="match status" value="1"/>
</dbReference>
<comment type="catalytic activity">
    <reaction evidence="4">
        <text>a ribonucleoside 5'-triphosphate + H2O = a ribonucleoside 5'-phosphate + diphosphate + H(+)</text>
        <dbReference type="Rhea" id="RHEA:23996"/>
        <dbReference type="ChEBI" id="CHEBI:15377"/>
        <dbReference type="ChEBI" id="CHEBI:15378"/>
        <dbReference type="ChEBI" id="CHEBI:33019"/>
        <dbReference type="ChEBI" id="CHEBI:58043"/>
        <dbReference type="ChEBI" id="CHEBI:61557"/>
        <dbReference type="EC" id="3.6.1.9"/>
    </reaction>
</comment>
<dbReference type="CDD" id="cd00555">
    <property type="entry name" value="Maf"/>
    <property type="match status" value="1"/>
</dbReference>
<organism evidence="5 6">
    <name type="scientific">Marinovum algicola</name>
    <dbReference type="NCBI Taxonomy" id="42444"/>
    <lineage>
        <taxon>Bacteria</taxon>
        <taxon>Pseudomonadati</taxon>
        <taxon>Pseudomonadota</taxon>
        <taxon>Alphaproteobacteria</taxon>
        <taxon>Rhodobacterales</taxon>
        <taxon>Roseobacteraceae</taxon>
        <taxon>Marinovum</taxon>
    </lineage>
</organism>
<keyword evidence="3 4" id="KW-0546">Nucleotide metabolism</keyword>
<comment type="catalytic activity">
    <reaction evidence="4">
        <text>a 2'-deoxyribonucleoside 5'-triphosphate + H2O = a 2'-deoxyribonucleoside 5'-phosphate + diphosphate + H(+)</text>
        <dbReference type="Rhea" id="RHEA:44644"/>
        <dbReference type="ChEBI" id="CHEBI:15377"/>
        <dbReference type="ChEBI" id="CHEBI:15378"/>
        <dbReference type="ChEBI" id="CHEBI:33019"/>
        <dbReference type="ChEBI" id="CHEBI:61560"/>
        <dbReference type="ChEBI" id="CHEBI:65317"/>
        <dbReference type="EC" id="3.6.1.9"/>
    </reaction>
</comment>
<dbReference type="Gene3D" id="3.90.950.10">
    <property type="match status" value="1"/>
</dbReference>
<name>A0A975WA01_9RHOB</name>
<comment type="cofactor">
    <cofactor evidence="1 4">
        <name>a divalent metal cation</name>
        <dbReference type="ChEBI" id="CHEBI:60240"/>
    </cofactor>
</comment>
<accession>A0A975WA01</accession>
<evidence type="ECO:0000256" key="3">
    <source>
        <dbReference type="ARBA" id="ARBA00023080"/>
    </source>
</evidence>
<keyword evidence="2 4" id="KW-0378">Hydrolase</keyword>
<dbReference type="AlphaFoldDB" id="A0A975WA01"/>
<dbReference type="GO" id="GO:0009117">
    <property type="term" value="P:nucleotide metabolic process"/>
    <property type="evidence" value="ECO:0007669"/>
    <property type="project" value="UniProtKB-KW"/>
</dbReference>
<keyword evidence="6" id="KW-1185">Reference proteome</keyword>
<feature type="active site" description="Proton acceptor" evidence="4">
    <location>
        <position position="76"/>
    </location>
</feature>
<reference evidence="5 6" key="1">
    <citation type="submission" date="2016-10" db="EMBL/GenBank/DDBJ databases">
        <authorList>
            <person name="Varghese N."/>
            <person name="Submissions S."/>
        </authorList>
    </citation>
    <scope>NUCLEOTIDE SEQUENCE [LARGE SCALE GENOMIC DNA]</scope>
    <source>
        <strain evidence="5 6">FF3</strain>
    </source>
</reference>
<comment type="function">
    <text evidence="4">Nucleoside triphosphate pyrophosphatase. May have a dual role in cell division arrest and in preventing the incorporation of modified nucleotides into cellular nucleic acids.</text>
</comment>
<evidence type="ECO:0000313" key="6">
    <source>
        <dbReference type="Proteomes" id="UP000182932"/>
    </source>
</evidence>
<evidence type="ECO:0000256" key="4">
    <source>
        <dbReference type="HAMAP-Rule" id="MF_00528"/>
    </source>
</evidence>
<dbReference type="Proteomes" id="UP000182932">
    <property type="component" value="Unassembled WGS sequence"/>
</dbReference>
<protein>
    <recommendedName>
        <fullName evidence="4">Nucleoside triphosphate pyrophosphatase</fullName>
        <ecNumber evidence="4">3.6.1.9</ecNumber>
    </recommendedName>
    <alternativeName>
        <fullName evidence="4">Nucleotide pyrophosphatase</fullName>
        <shortName evidence="4">Nucleotide PPase</shortName>
    </alternativeName>
</protein>
<keyword evidence="4" id="KW-0963">Cytoplasm</keyword>
<dbReference type="InterPro" id="IPR029001">
    <property type="entry name" value="ITPase-like_fam"/>
</dbReference>
<dbReference type="RefSeq" id="WP_074836509.1">
    <property type="nucleotide sequence ID" value="NZ_FNYY01000006.1"/>
</dbReference>
<dbReference type="EC" id="3.6.1.9" evidence="4"/>
<comment type="caution">
    <text evidence="4">Lacks conserved residue(s) required for the propagation of feature annotation.</text>
</comment>